<protein>
    <recommendedName>
        <fullName evidence="3">Sulfatase N-terminal domain-containing protein</fullName>
    </recommendedName>
</protein>
<dbReference type="InterPro" id="IPR017850">
    <property type="entry name" value="Alkaline_phosphatase_core_sf"/>
</dbReference>
<sequence>MIGFLLGAASPLATCKDLMSVHRDSVLFVTLDSCRFDTFLAASAPNMKAIAPLHKASAPSHFTFGSHAAMFVGFTPSIGGCGEPFLDNKFAKIFKLAGGGYSGNKPEFDLTGTNVIAGFRRLGYTTIGSGAVGWFDPQTETGRNLTCDFEHYFYVGTDGAKQIAWMRQRIEAANDKPVFCFLNLGETHVPYWHKGASWSRNDNPCQPYGKTNRADDCRLRQRLCCEYIDREIKDLLEPFFGATILICADHGDCWGEDNLWEHGVSHSMTLTVPLIVRIRGKPIAKTGN</sequence>
<dbReference type="RefSeq" id="WP_085771197.1">
    <property type="nucleotide sequence ID" value="NZ_AP027149.1"/>
</dbReference>
<reference evidence="1 2" key="1">
    <citation type="submission" date="2017-02" db="EMBL/GenBank/DDBJ databases">
        <authorList>
            <person name="Peterson S.W."/>
        </authorList>
    </citation>
    <scope>NUCLEOTIDE SEQUENCE [LARGE SCALE GENOMIC DNA]</scope>
    <source>
        <strain evidence="1 2">S285</strain>
    </source>
</reference>
<keyword evidence="2" id="KW-1185">Reference proteome</keyword>
<dbReference type="STRING" id="655015.B1812_08490"/>
<proteinExistence type="predicted"/>
<dbReference type="KEGG" id="mbry:B1812_08490"/>
<dbReference type="EMBL" id="CP019948">
    <property type="protein sequence ID" value="ARN81109.1"/>
    <property type="molecule type" value="Genomic_DNA"/>
</dbReference>
<organism evidence="1 2">
    <name type="scientific">Methylocystis bryophila</name>
    <dbReference type="NCBI Taxonomy" id="655015"/>
    <lineage>
        <taxon>Bacteria</taxon>
        <taxon>Pseudomonadati</taxon>
        <taxon>Pseudomonadota</taxon>
        <taxon>Alphaproteobacteria</taxon>
        <taxon>Hyphomicrobiales</taxon>
        <taxon>Methylocystaceae</taxon>
        <taxon>Methylocystis</taxon>
    </lineage>
</organism>
<name>A0A1W6MUE8_9HYPH</name>
<accession>A0A1W6MUE8</accession>
<dbReference type="AlphaFoldDB" id="A0A1W6MUE8"/>
<dbReference type="Proteomes" id="UP000193978">
    <property type="component" value="Chromosome"/>
</dbReference>
<dbReference type="Gene3D" id="3.40.720.10">
    <property type="entry name" value="Alkaline Phosphatase, subunit A"/>
    <property type="match status" value="1"/>
</dbReference>
<evidence type="ECO:0000313" key="2">
    <source>
        <dbReference type="Proteomes" id="UP000193978"/>
    </source>
</evidence>
<evidence type="ECO:0008006" key="3">
    <source>
        <dbReference type="Google" id="ProtNLM"/>
    </source>
</evidence>
<dbReference type="SUPFAM" id="SSF53649">
    <property type="entry name" value="Alkaline phosphatase-like"/>
    <property type="match status" value="1"/>
</dbReference>
<evidence type="ECO:0000313" key="1">
    <source>
        <dbReference type="EMBL" id="ARN81109.1"/>
    </source>
</evidence>
<dbReference type="OrthoDB" id="9795675at2"/>
<gene>
    <name evidence="1" type="ORF">B1812_08490</name>
</gene>